<feature type="domain" description="SHSP" evidence="3">
    <location>
        <begin position="38"/>
        <end position="150"/>
    </location>
</feature>
<dbReference type="CDD" id="cd06464">
    <property type="entry name" value="ACD_sHsps-like"/>
    <property type="match status" value="1"/>
</dbReference>
<dbReference type="Gene3D" id="2.60.40.790">
    <property type="match status" value="1"/>
</dbReference>
<evidence type="ECO:0000313" key="5">
    <source>
        <dbReference type="EMBL" id="KKO20703.1"/>
    </source>
</evidence>
<organism evidence="5 6">
    <name type="scientific">Candidatus Brocadia fulgida</name>
    <dbReference type="NCBI Taxonomy" id="380242"/>
    <lineage>
        <taxon>Bacteria</taxon>
        <taxon>Pseudomonadati</taxon>
        <taxon>Planctomycetota</taxon>
        <taxon>Candidatus Brocadiia</taxon>
        <taxon>Candidatus Brocadiales</taxon>
        <taxon>Candidatus Brocadiaceae</taxon>
        <taxon>Candidatus Brocadia</taxon>
    </lineage>
</organism>
<dbReference type="PANTHER" id="PTHR11527">
    <property type="entry name" value="HEAT-SHOCK PROTEIN 20 FAMILY MEMBER"/>
    <property type="match status" value="1"/>
</dbReference>
<dbReference type="InterPro" id="IPR008978">
    <property type="entry name" value="HSP20-like_chaperone"/>
</dbReference>
<dbReference type="PROSITE" id="PS01031">
    <property type="entry name" value="SHSP"/>
    <property type="match status" value="1"/>
</dbReference>
<dbReference type="InterPro" id="IPR007052">
    <property type="entry name" value="CS_dom"/>
</dbReference>
<evidence type="ECO:0000313" key="6">
    <source>
        <dbReference type="Proteomes" id="UP000034954"/>
    </source>
</evidence>
<protein>
    <submittedName>
        <fullName evidence="5">Heat shock protein</fullName>
    </submittedName>
</protein>
<reference evidence="5 6" key="1">
    <citation type="journal article" date="2013" name="BMC Microbiol.">
        <title>Identification of the type II cytochrome c maturation pathway in anammox bacteria by comparative genomics.</title>
        <authorList>
            <person name="Ferousi C."/>
            <person name="Speth D.R."/>
            <person name="Reimann J."/>
            <person name="Op den Camp H.J."/>
            <person name="Allen J.W."/>
            <person name="Keltjens J.T."/>
            <person name="Jetten M.S."/>
        </authorList>
    </citation>
    <scope>NUCLEOTIDE SEQUENCE [LARGE SCALE GENOMIC DNA]</scope>
    <source>
        <strain evidence="5">RU1</strain>
    </source>
</reference>
<name>A0A0M2UXA1_9BACT</name>
<dbReference type="PROSITE" id="PS51203">
    <property type="entry name" value="CS"/>
    <property type="match status" value="1"/>
</dbReference>
<evidence type="ECO:0000259" key="4">
    <source>
        <dbReference type="PROSITE" id="PS51203"/>
    </source>
</evidence>
<dbReference type="InterPro" id="IPR031107">
    <property type="entry name" value="Small_HSP"/>
</dbReference>
<evidence type="ECO:0000256" key="2">
    <source>
        <dbReference type="RuleBase" id="RU003616"/>
    </source>
</evidence>
<comment type="caution">
    <text evidence="5">The sequence shown here is derived from an EMBL/GenBank/DDBJ whole genome shotgun (WGS) entry which is preliminary data.</text>
</comment>
<dbReference type="EMBL" id="LAQJ01000079">
    <property type="protein sequence ID" value="KKO20703.1"/>
    <property type="molecule type" value="Genomic_DNA"/>
</dbReference>
<comment type="similarity">
    <text evidence="1 2">Belongs to the small heat shock protein (HSP20) family.</text>
</comment>
<keyword evidence="6" id="KW-1185">Reference proteome</keyword>
<dbReference type="Pfam" id="PF00011">
    <property type="entry name" value="HSP20"/>
    <property type="match status" value="1"/>
</dbReference>
<evidence type="ECO:0000259" key="3">
    <source>
        <dbReference type="PROSITE" id="PS01031"/>
    </source>
</evidence>
<dbReference type="SUPFAM" id="SSF49764">
    <property type="entry name" value="HSP20-like chaperones"/>
    <property type="match status" value="1"/>
</dbReference>
<feature type="domain" description="CS" evidence="4">
    <location>
        <begin position="42"/>
        <end position="146"/>
    </location>
</feature>
<dbReference type="InterPro" id="IPR002068">
    <property type="entry name" value="A-crystallin/Hsp20_dom"/>
</dbReference>
<dbReference type="Proteomes" id="UP000034954">
    <property type="component" value="Unassembled WGS sequence"/>
</dbReference>
<dbReference type="PATRIC" id="fig|380242.3.peg.715"/>
<evidence type="ECO:0000256" key="1">
    <source>
        <dbReference type="PROSITE-ProRule" id="PRU00285"/>
    </source>
</evidence>
<gene>
    <name evidence="5" type="ORF">BROFUL_00570</name>
</gene>
<accession>A0A0M2UXA1</accession>
<dbReference type="AlphaFoldDB" id="A0A0M2UXA1"/>
<proteinExistence type="inferred from homology"/>
<keyword evidence="5" id="KW-0346">Stress response</keyword>
<sequence length="150" mass="17031">MAKDLMKWTQLPTISSIQEEMNRMFDRVFRGGDLSDFGITGTWAPPLDLSETADKVTVKAEIPGMDPKEIDISIQGDTLIIKGEKKEEKEEKGKNYYRMERRYGNFTRSVDLPASVDTNKVTAECKNGVLEITMQKREEVKPKQITVKVG</sequence>